<gene>
    <name evidence="2" type="ORF">D9V32_03565</name>
</gene>
<accession>A0A3L7ADR4</accession>
<proteinExistence type="predicted"/>
<dbReference type="InterPro" id="IPR039374">
    <property type="entry name" value="SIP_fam"/>
</dbReference>
<dbReference type="Pfam" id="PF04954">
    <property type="entry name" value="SIP"/>
    <property type="match status" value="1"/>
</dbReference>
<feature type="domain" description="FAD-binding FR-type" evidence="1">
    <location>
        <begin position="1"/>
        <end position="124"/>
    </location>
</feature>
<reference evidence="2 3" key="1">
    <citation type="submission" date="2018-10" db="EMBL/GenBank/DDBJ databases">
        <authorList>
            <person name="Li J."/>
        </authorList>
    </citation>
    <scope>NUCLEOTIDE SEQUENCE [LARGE SCALE GENOMIC DNA]</scope>
    <source>
        <strain evidence="2 3">IF 016277</strain>
    </source>
</reference>
<dbReference type="PANTHER" id="PTHR30157">
    <property type="entry name" value="FERRIC REDUCTASE, NADPH-DEPENDENT"/>
    <property type="match status" value="1"/>
</dbReference>
<dbReference type="Gene3D" id="2.40.30.10">
    <property type="entry name" value="Translation factors"/>
    <property type="match status" value="1"/>
</dbReference>
<dbReference type="OrthoDB" id="9814826at2"/>
<protein>
    <submittedName>
        <fullName evidence="2">Siderophore-interacting protein</fullName>
    </submittedName>
</protein>
<dbReference type="InterPro" id="IPR017927">
    <property type="entry name" value="FAD-bd_FR_type"/>
</dbReference>
<dbReference type="Gene3D" id="3.40.50.80">
    <property type="entry name" value="Nucleotide-binding domain of ferredoxin-NADP reductase (FNR) module"/>
    <property type="match status" value="1"/>
</dbReference>
<comment type="caution">
    <text evidence="2">The sequence shown here is derived from an EMBL/GenBank/DDBJ whole genome shotgun (WGS) entry which is preliminary data.</text>
</comment>
<dbReference type="AlphaFoldDB" id="A0A3L7ADR4"/>
<dbReference type="Proteomes" id="UP000272503">
    <property type="component" value="Unassembled WGS sequence"/>
</dbReference>
<evidence type="ECO:0000313" key="2">
    <source>
        <dbReference type="EMBL" id="RLP77532.1"/>
    </source>
</evidence>
<evidence type="ECO:0000313" key="3">
    <source>
        <dbReference type="Proteomes" id="UP000272503"/>
    </source>
</evidence>
<organism evidence="2 3">
    <name type="scientific">Mycetocola tolaasinivorans</name>
    <dbReference type="NCBI Taxonomy" id="76635"/>
    <lineage>
        <taxon>Bacteria</taxon>
        <taxon>Bacillati</taxon>
        <taxon>Actinomycetota</taxon>
        <taxon>Actinomycetes</taxon>
        <taxon>Micrococcales</taxon>
        <taxon>Microbacteriaceae</taxon>
        <taxon>Mycetocola</taxon>
    </lineage>
</organism>
<dbReference type="InterPro" id="IPR013113">
    <property type="entry name" value="SIP_FAD-bd"/>
</dbReference>
<dbReference type="EMBL" id="RCUX01000002">
    <property type="protein sequence ID" value="RLP77532.1"/>
    <property type="molecule type" value="Genomic_DNA"/>
</dbReference>
<dbReference type="InterPro" id="IPR039261">
    <property type="entry name" value="FNR_nucleotide-bd"/>
</dbReference>
<dbReference type="Pfam" id="PF08021">
    <property type="entry name" value="FAD_binding_9"/>
    <property type="match status" value="1"/>
</dbReference>
<dbReference type="CDD" id="cd06193">
    <property type="entry name" value="siderophore_interacting"/>
    <property type="match status" value="1"/>
</dbReference>
<sequence>MSAYFGTVTAVTPLSPGLVRVTLHDPGLSGFPSTDVGDEYVRVHFPELDGTLQEPTVEENGNWSFAGEYPHVAPYTIRRFSAADAEIDIDFVLHGHGHAATWAKNAAPGDRLLFGSPRGLYDAPDHLERYLFVTDATGIPALGRLLERLPATAHARAIIEVAEADHRIELTSPAALETEWISGRGNGVAPSAMTEALRAMSIQPGTYVWVAGEAGELRDARRLLRHELKVPGTSMKIIGYWRHNSEEWITRWEALDESVTTRLSQLWENPADEELARDAYEDQLERLGL</sequence>
<name>A0A3L7ADR4_9MICO</name>
<dbReference type="GO" id="GO:0016491">
    <property type="term" value="F:oxidoreductase activity"/>
    <property type="evidence" value="ECO:0007669"/>
    <property type="project" value="InterPro"/>
</dbReference>
<dbReference type="InterPro" id="IPR017938">
    <property type="entry name" value="Riboflavin_synthase-like_b-brl"/>
</dbReference>
<dbReference type="InterPro" id="IPR007037">
    <property type="entry name" value="SIP_rossman_dom"/>
</dbReference>
<dbReference type="PANTHER" id="PTHR30157:SF0">
    <property type="entry name" value="NADPH-DEPENDENT FERRIC-CHELATE REDUCTASE"/>
    <property type="match status" value="1"/>
</dbReference>
<keyword evidence="3" id="KW-1185">Reference proteome</keyword>
<dbReference type="RefSeq" id="WP_121647513.1">
    <property type="nucleotide sequence ID" value="NZ_RCUX01000002.1"/>
</dbReference>
<dbReference type="PROSITE" id="PS51384">
    <property type="entry name" value="FAD_FR"/>
    <property type="match status" value="1"/>
</dbReference>
<dbReference type="SUPFAM" id="SSF63380">
    <property type="entry name" value="Riboflavin synthase domain-like"/>
    <property type="match status" value="1"/>
</dbReference>
<evidence type="ECO:0000259" key="1">
    <source>
        <dbReference type="PROSITE" id="PS51384"/>
    </source>
</evidence>